<reference evidence="2" key="1">
    <citation type="submission" date="2014-07" db="EMBL/GenBank/DDBJ databases">
        <authorList>
            <person name="Zhang J.E."/>
            <person name="Yang H."/>
            <person name="Guo J."/>
            <person name="Deng Z."/>
            <person name="Luo H."/>
            <person name="Luo M."/>
            <person name="Zhao B."/>
        </authorList>
    </citation>
    <scope>NUCLEOTIDE SEQUENCE</scope>
    <source>
        <strain evidence="2">AM4</strain>
    </source>
</reference>
<sequence length="99" mass="11088">MTIRPDLLVSVIVAALGSPLLLSLAQAVRRSWMQRRDIETEVQRWRRQAAAWETTCWATRALAVQAGVPIDRLPHGPGEGTSGAWRDVEEQRPDERTDG</sequence>
<gene>
    <name evidence="2" type="ORF">AAM4_0353</name>
</gene>
<protein>
    <submittedName>
        <fullName evidence="2">Uncharacterized protein</fullName>
    </submittedName>
</protein>
<feature type="region of interest" description="Disordered" evidence="1">
    <location>
        <begin position="70"/>
        <end position="99"/>
    </location>
</feature>
<organism evidence="2">
    <name type="scientific">Actinomyces succiniciruminis</name>
    <dbReference type="NCBI Taxonomy" id="1522002"/>
    <lineage>
        <taxon>Bacteria</taxon>
        <taxon>Bacillati</taxon>
        <taxon>Actinomycetota</taxon>
        <taxon>Actinomycetes</taxon>
        <taxon>Actinomycetales</taxon>
        <taxon>Actinomycetaceae</taxon>
        <taxon>Actinomyces</taxon>
    </lineage>
</organism>
<feature type="compositionally biased region" description="Basic and acidic residues" evidence="1">
    <location>
        <begin position="86"/>
        <end position="99"/>
    </location>
</feature>
<accession>A0A1L7RLF0</accession>
<name>A0A1L7RLF0_9ACTO</name>
<dbReference type="RefSeq" id="WP_210578551.1">
    <property type="nucleotide sequence ID" value="NZ_LK995470.1"/>
</dbReference>
<evidence type="ECO:0000256" key="1">
    <source>
        <dbReference type="SAM" id="MobiDB-lite"/>
    </source>
</evidence>
<proteinExistence type="predicted"/>
<dbReference type="AlphaFoldDB" id="A0A1L7RLF0"/>
<dbReference type="EMBL" id="LK995470">
    <property type="protein sequence ID" value="CED90248.1"/>
    <property type="molecule type" value="Genomic_DNA"/>
</dbReference>
<evidence type="ECO:0000313" key="2">
    <source>
        <dbReference type="EMBL" id="CED90248.1"/>
    </source>
</evidence>